<name>A0AAV7HGL0_COTGL</name>
<reference evidence="2 3" key="1">
    <citation type="journal article" date="2021" name="J. Hered.">
        <title>A chromosome-level genome assembly of the parasitoid wasp, Cotesia glomerata (Hymenoptera: Braconidae).</title>
        <authorList>
            <person name="Pinto B.J."/>
            <person name="Weis J.J."/>
            <person name="Gamble T."/>
            <person name="Ode P.J."/>
            <person name="Paul R."/>
            <person name="Zaspel J.M."/>
        </authorList>
    </citation>
    <scope>NUCLEOTIDE SEQUENCE [LARGE SCALE GENOMIC DNA]</scope>
    <source>
        <strain evidence="2">CgM1</strain>
    </source>
</reference>
<protein>
    <submittedName>
        <fullName evidence="2">Uncharacterized protein</fullName>
    </submittedName>
</protein>
<evidence type="ECO:0000256" key="1">
    <source>
        <dbReference type="SAM" id="SignalP"/>
    </source>
</evidence>
<gene>
    <name evidence="2" type="ORF">KQX54_003376</name>
</gene>
<evidence type="ECO:0000313" key="2">
    <source>
        <dbReference type="EMBL" id="KAH0539266.1"/>
    </source>
</evidence>
<accession>A0AAV7HGL0</accession>
<organism evidence="2 3">
    <name type="scientific">Cotesia glomerata</name>
    <name type="common">Lepidopteran parasitic wasp</name>
    <name type="synonym">Apanteles glomeratus</name>
    <dbReference type="NCBI Taxonomy" id="32391"/>
    <lineage>
        <taxon>Eukaryota</taxon>
        <taxon>Metazoa</taxon>
        <taxon>Ecdysozoa</taxon>
        <taxon>Arthropoda</taxon>
        <taxon>Hexapoda</taxon>
        <taxon>Insecta</taxon>
        <taxon>Pterygota</taxon>
        <taxon>Neoptera</taxon>
        <taxon>Endopterygota</taxon>
        <taxon>Hymenoptera</taxon>
        <taxon>Apocrita</taxon>
        <taxon>Ichneumonoidea</taxon>
        <taxon>Braconidae</taxon>
        <taxon>Microgastrinae</taxon>
        <taxon>Cotesia</taxon>
    </lineage>
</organism>
<evidence type="ECO:0000313" key="3">
    <source>
        <dbReference type="Proteomes" id="UP000826195"/>
    </source>
</evidence>
<dbReference type="AlphaFoldDB" id="A0AAV7HGL0"/>
<sequence length="84" mass="9770">MAKLEAKICLALFIITLMSSVVYSCYKANEYCFEAGNNKCCPNGYNEEIAPNQRPTYQCVHMYYRHGYPKDVITCKKSNLRKRM</sequence>
<comment type="caution">
    <text evidence="2">The sequence shown here is derived from an EMBL/GenBank/DDBJ whole genome shotgun (WGS) entry which is preliminary data.</text>
</comment>
<proteinExistence type="predicted"/>
<dbReference type="EMBL" id="JAHXZJ010002609">
    <property type="protein sequence ID" value="KAH0539266.1"/>
    <property type="molecule type" value="Genomic_DNA"/>
</dbReference>
<dbReference type="Proteomes" id="UP000826195">
    <property type="component" value="Unassembled WGS sequence"/>
</dbReference>
<dbReference type="PROSITE" id="PS51257">
    <property type="entry name" value="PROKAR_LIPOPROTEIN"/>
    <property type="match status" value="1"/>
</dbReference>
<keyword evidence="3" id="KW-1185">Reference proteome</keyword>
<keyword evidence="1" id="KW-0732">Signal</keyword>
<feature type="chain" id="PRO_5043395204" evidence="1">
    <location>
        <begin position="25"/>
        <end position="84"/>
    </location>
</feature>
<feature type="signal peptide" evidence="1">
    <location>
        <begin position="1"/>
        <end position="24"/>
    </location>
</feature>